<keyword evidence="3" id="KW-1185">Reference proteome</keyword>
<feature type="compositionally biased region" description="Low complexity" evidence="1">
    <location>
        <begin position="250"/>
        <end position="263"/>
    </location>
</feature>
<comment type="caution">
    <text evidence="2">The sequence shown here is derived from an EMBL/GenBank/DDBJ whole genome shotgun (WGS) entry which is preliminary data.</text>
</comment>
<evidence type="ECO:0000313" key="3">
    <source>
        <dbReference type="Proteomes" id="UP000237682"/>
    </source>
</evidence>
<evidence type="ECO:0000313" key="2">
    <source>
        <dbReference type="EMBL" id="PRH89028.1"/>
    </source>
</evidence>
<protein>
    <recommendedName>
        <fullName evidence="4">Cellulose biosynthesis protein BcsN</fullName>
    </recommendedName>
</protein>
<accession>A0A2S9QI57</accession>
<dbReference type="EMBL" id="PUEJ01000001">
    <property type="protein sequence ID" value="PRH89028.1"/>
    <property type="molecule type" value="Genomic_DNA"/>
</dbReference>
<dbReference type="Proteomes" id="UP000237682">
    <property type="component" value="Unassembled WGS sequence"/>
</dbReference>
<feature type="region of interest" description="Disordered" evidence="1">
    <location>
        <begin position="306"/>
        <end position="334"/>
    </location>
</feature>
<name>A0A2S9QI57_9HYPH</name>
<feature type="region of interest" description="Disordered" evidence="1">
    <location>
        <begin position="237"/>
        <end position="277"/>
    </location>
</feature>
<dbReference type="OrthoDB" id="7948789at2"/>
<dbReference type="InterPro" id="IPR031482">
    <property type="entry name" value="CBP_BcsN"/>
</dbReference>
<sequence>MEHLANPRGLSRRVGGYPLAVQRDSSGRRNRQISRRFTIIFCTSIVPLLWGCSTPRSVVSDTSSVTVVPPEAAFASLGPGAPPVISIVQTTYANATRQAIALATDGAAPGQNELRVDVLGISNSIAGVEDRLADRPLNEEQLAGEAQTALPGVPMRRSLTYVQNQYGPFGYALGRAARGELCIYAWQRIATPDLDVSLFNRRATVSIRLRLCRPNATETNLVAAMMGLNVNASLSSGSWSQAPRPLSPDIGAAGAPIGPSPLSAAPPPAAPAAAVPRRKRAPVRAGVFASPPPVMAPAATGVAIPPPPAVQAGAGSAAVPPPPVIPAPPQGTQP</sequence>
<proteinExistence type="predicted"/>
<feature type="compositionally biased region" description="Pro residues" evidence="1">
    <location>
        <begin position="319"/>
        <end position="334"/>
    </location>
</feature>
<evidence type="ECO:0008006" key="4">
    <source>
        <dbReference type="Google" id="ProtNLM"/>
    </source>
</evidence>
<gene>
    <name evidence="2" type="ORF">C5L14_00055</name>
</gene>
<reference evidence="2 3" key="1">
    <citation type="submission" date="2018-02" db="EMBL/GenBank/DDBJ databases">
        <title>Whole genome sequencing of endophytic bacterium.</title>
        <authorList>
            <person name="Eedara R."/>
            <person name="Podile A.R."/>
        </authorList>
    </citation>
    <scope>NUCLEOTIDE SEQUENCE [LARGE SCALE GENOMIC DNA]</scope>
    <source>
        <strain evidence="2 3">RP1T</strain>
    </source>
</reference>
<dbReference type="Pfam" id="PF17038">
    <property type="entry name" value="CBP_BcsN"/>
    <property type="match status" value="1"/>
</dbReference>
<dbReference type="AlphaFoldDB" id="A0A2S9QI57"/>
<evidence type="ECO:0000256" key="1">
    <source>
        <dbReference type="SAM" id="MobiDB-lite"/>
    </source>
</evidence>
<organism evidence="2 3">
    <name type="scientific">Labrys okinawensis</name>
    <dbReference type="NCBI Taxonomy" id="346911"/>
    <lineage>
        <taxon>Bacteria</taxon>
        <taxon>Pseudomonadati</taxon>
        <taxon>Pseudomonadota</taxon>
        <taxon>Alphaproteobacteria</taxon>
        <taxon>Hyphomicrobiales</taxon>
        <taxon>Xanthobacteraceae</taxon>
        <taxon>Labrys</taxon>
    </lineage>
</organism>